<accession>A0A8B8CBD0</accession>
<dbReference type="SMART" id="SM00389">
    <property type="entry name" value="HOX"/>
    <property type="match status" value="2"/>
</dbReference>
<keyword evidence="4 6" id="KW-0371">Homeobox</keyword>
<dbReference type="GO" id="GO:0006338">
    <property type="term" value="P:chromatin remodeling"/>
    <property type="evidence" value="ECO:0007669"/>
    <property type="project" value="InterPro"/>
</dbReference>
<dbReference type="KEGG" id="cvn:111118060"/>
<feature type="compositionally biased region" description="Low complexity" evidence="8">
    <location>
        <begin position="678"/>
        <end position="688"/>
    </location>
</feature>
<evidence type="ECO:0000256" key="6">
    <source>
        <dbReference type="PROSITE-ProRule" id="PRU00108"/>
    </source>
</evidence>
<dbReference type="Pfam" id="PF00046">
    <property type="entry name" value="Homeodomain"/>
    <property type="match status" value="1"/>
</dbReference>
<feature type="compositionally biased region" description="Polar residues" evidence="8">
    <location>
        <begin position="53"/>
        <end position="65"/>
    </location>
</feature>
<evidence type="ECO:0000313" key="11">
    <source>
        <dbReference type="Proteomes" id="UP000694844"/>
    </source>
</evidence>
<dbReference type="GeneID" id="111118060"/>
<evidence type="ECO:0000256" key="2">
    <source>
        <dbReference type="ARBA" id="ARBA00022843"/>
    </source>
</evidence>
<feature type="region of interest" description="Disordered" evidence="8">
    <location>
        <begin position="414"/>
        <end position="626"/>
    </location>
</feature>
<evidence type="ECO:0000256" key="5">
    <source>
        <dbReference type="ARBA" id="ARBA00023242"/>
    </source>
</evidence>
<feature type="region of interest" description="Disordered" evidence="8">
    <location>
        <begin position="241"/>
        <end position="282"/>
    </location>
</feature>
<evidence type="ECO:0000256" key="7">
    <source>
        <dbReference type="RuleBase" id="RU000682"/>
    </source>
</evidence>
<dbReference type="PROSITE" id="PS51982">
    <property type="entry name" value="CMP"/>
    <property type="match status" value="1"/>
</dbReference>
<dbReference type="FunFam" id="1.10.10.60:FF:000169">
    <property type="entry name" value="DNA-binding protein SATB1"/>
    <property type="match status" value="2"/>
</dbReference>
<dbReference type="InterPro" id="IPR038224">
    <property type="entry name" value="SATB_ULD_sf"/>
</dbReference>
<dbReference type="InterPro" id="IPR039673">
    <property type="entry name" value="SATB1/SATB2"/>
</dbReference>
<dbReference type="InterPro" id="IPR001356">
    <property type="entry name" value="HD"/>
</dbReference>
<dbReference type="InterPro" id="IPR032392">
    <property type="entry name" value="ULD"/>
</dbReference>
<feature type="region of interest" description="Disordered" evidence="8">
    <location>
        <begin position="678"/>
        <end position="714"/>
    </location>
</feature>
<keyword evidence="3 6" id="KW-0238">DNA-binding</keyword>
<dbReference type="RefSeq" id="XP_022313062.1">
    <property type="nucleotide sequence ID" value="XM_022457354.1"/>
</dbReference>
<keyword evidence="2" id="KW-0832">Ubl conjugation</keyword>
<dbReference type="SUPFAM" id="SSF46689">
    <property type="entry name" value="Homeodomain-like"/>
    <property type="match status" value="2"/>
</dbReference>
<evidence type="ECO:0000256" key="1">
    <source>
        <dbReference type="ARBA" id="ARBA00022737"/>
    </source>
</evidence>
<feature type="domain" description="Homeobox" evidence="9">
    <location>
        <begin position="279"/>
        <end position="349"/>
    </location>
</feature>
<sequence length="798" mass="90156">MDFHAAMETFAEAWVAANTPTAVNASEIPQVPPAEETPSQIQMEQKVKKRTNTKSPGQGLTSTGATGVKSLPIHCVIEQTNGPLTFESDNTATFNVELDTYAILPSTTHFSELVRTALIKLGYNANEAMNAKGAIQIKNWKPLSFETITEDTKSTIEDILGDLTQTAKLRIRLCSSAKLSSTDEIKGKLLQLLLTQSQGILMSSGCPIEKDLLASLSKEDSFSHLPLEIRKSFDKWYQDLQKQHTEEARHSNASTPEKHLSSPQQDPPSYPSNHAPLHGKTRMRTSFDPEHEIPRLQKWFTENQHPPREVMIKYLEELNSLDSRKGRRPLDLTNIIYWFKNARAAHRRASKCFDGDTSFEGDEVTDESTTTPDSGCFMGTRALPYMLPYPFQGIYGSHDILGDTLKEPCDLSQAGQRARMNGMKKEENAEQMVQAEGPKGESKSTERDADKSDDEDKSSEEQAVSVKKESVSSDGEKTNIGETPYLPNRNAVYVLPHQYGQYKNGQDDDNESREPCDLSNSHKSSQVKRDILDSANNNRKRKSISDDEQEKENSNGKADSVNRYNTEKHRSSQDYPNHSSRSSNGNSEVFHSGSDDDNEMESDMDDSQSYAGSESSHEAKDSTSLREAHYGSYSASALSRLQQQHGTAGLHHPLHIPHFPHPLAMTYFPMNSHFLQQTTRYQQQQNSQAMSSDESPSEHHIKSGSLSSSHRKRRTRVFIDPMSEIPKLEKWFAEDTHPSSYMIDKYCEELNKSEYRQKFPKLEAKNVQLWFKNHRAKVKRMRVSSVDLHGMEYRMEKC</sequence>
<reference evidence="12" key="2">
    <citation type="submission" date="2025-08" db="UniProtKB">
        <authorList>
            <consortium name="RefSeq"/>
        </authorList>
    </citation>
    <scope>IDENTIFICATION</scope>
    <source>
        <tissue evidence="12">Whole sample</tissue>
    </source>
</reference>
<protein>
    <submittedName>
        <fullName evidence="12">Uncharacterized protein LOC111118060 isoform X1</fullName>
    </submittedName>
</protein>
<feature type="compositionally biased region" description="Basic and acidic residues" evidence="8">
    <location>
        <begin position="466"/>
        <end position="479"/>
    </location>
</feature>
<evidence type="ECO:0000256" key="8">
    <source>
        <dbReference type="SAM" id="MobiDB-lite"/>
    </source>
</evidence>
<keyword evidence="5 6" id="KW-0539">Nucleus</keyword>
<dbReference type="InterPro" id="IPR009057">
    <property type="entry name" value="Homeodomain-like_sf"/>
</dbReference>
<keyword evidence="11" id="KW-1185">Reference proteome</keyword>
<feature type="compositionally biased region" description="Acidic residues" evidence="8">
    <location>
        <begin position="595"/>
        <end position="606"/>
    </location>
</feature>
<dbReference type="Pfam" id="PF16534">
    <property type="entry name" value="ULD"/>
    <property type="match status" value="1"/>
</dbReference>
<evidence type="ECO:0000259" key="9">
    <source>
        <dbReference type="PROSITE" id="PS50071"/>
    </source>
</evidence>
<dbReference type="Gene3D" id="3.10.20.710">
    <property type="entry name" value="SATB, ubiquitin-like oligomerisation domain"/>
    <property type="match status" value="1"/>
</dbReference>
<evidence type="ECO:0000259" key="10">
    <source>
        <dbReference type="PROSITE" id="PS51982"/>
    </source>
</evidence>
<name>A0A8B8CBD0_CRAVI</name>
<reference evidence="11" key="1">
    <citation type="submission" date="2024-06" db="UniProtKB">
        <authorList>
            <consortium name="RefSeq"/>
        </authorList>
    </citation>
    <scope>NUCLEOTIDE SEQUENCE [LARGE SCALE GENOMIC DNA]</scope>
</reference>
<feature type="compositionally biased region" description="Basic and acidic residues" evidence="8">
    <location>
        <begin position="438"/>
        <end position="450"/>
    </location>
</feature>
<feature type="domain" description="CMP" evidence="10">
    <location>
        <begin position="68"/>
        <end position="175"/>
    </location>
</feature>
<dbReference type="Proteomes" id="UP000694844">
    <property type="component" value="Chromosome 1"/>
</dbReference>
<dbReference type="OrthoDB" id="10052721at2759"/>
<feature type="region of interest" description="Disordered" evidence="8">
    <location>
        <begin position="29"/>
        <end position="65"/>
    </location>
</feature>
<dbReference type="PROSITE" id="PS50071">
    <property type="entry name" value="HOMEOBOX_2"/>
    <property type="match status" value="2"/>
</dbReference>
<evidence type="ECO:0000256" key="4">
    <source>
        <dbReference type="ARBA" id="ARBA00023155"/>
    </source>
</evidence>
<dbReference type="Gene3D" id="1.10.10.60">
    <property type="entry name" value="Homeodomain-like"/>
    <property type="match status" value="2"/>
</dbReference>
<dbReference type="GO" id="GO:0000978">
    <property type="term" value="F:RNA polymerase II cis-regulatory region sequence-specific DNA binding"/>
    <property type="evidence" value="ECO:0007669"/>
    <property type="project" value="TreeGrafter"/>
</dbReference>
<dbReference type="FunFam" id="3.10.20.710:FF:000002">
    <property type="entry name" value="Defective proventriculus, isoform A"/>
    <property type="match status" value="1"/>
</dbReference>
<dbReference type="PANTHER" id="PTHR15116:SF16">
    <property type="entry name" value="DEFECTIVE PROVENTRICULUS, ISOFORM A"/>
    <property type="match status" value="1"/>
</dbReference>
<feature type="compositionally biased region" description="Basic and acidic residues" evidence="8">
    <location>
        <begin position="615"/>
        <end position="626"/>
    </location>
</feature>
<dbReference type="AlphaFoldDB" id="A0A8B8CBD0"/>
<comment type="subcellular location">
    <subcellularLocation>
        <location evidence="6 7">Nucleus</location>
    </subcellularLocation>
</comment>
<feature type="DNA-binding region" description="Homeobox" evidence="6">
    <location>
        <begin position="713"/>
        <end position="782"/>
    </location>
</feature>
<feature type="compositionally biased region" description="Polar residues" evidence="8">
    <location>
        <begin position="573"/>
        <end position="589"/>
    </location>
</feature>
<feature type="DNA-binding region" description="Homeobox" evidence="6">
    <location>
        <begin position="281"/>
        <end position="350"/>
    </location>
</feature>
<dbReference type="PANTHER" id="PTHR15116">
    <property type="entry name" value="DNA-BINDING PROTEIN SATB FAMILY MEMBER"/>
    <property type="match status" value="1"/>
</dbReference>
<dbReference type="GO" id="GO:0005634">
    <property type="term" value="C:nucleus"/>
    <property type="evidence" value="ECO:0007669"/>
    <property type="project" value="UniProtKB-SubCell"/>
</dbReference>
<proteinExistence type="predicted"/>
<feature type="domain" description="Homeobox" evidence="9">
    <location>
        <begin position="711"/>
        <end position="781"/>
    </location>
</feature>
<evidence type="ECO:0000256" key="3">
    <source>
        <dbReference type="ARBA" id="ARBA00023125"/>
    </source>
</evidence>
<organism evidence="11 12">
    <name type="scientific">Crassostrea virginica</name>
    <name type="common">Eastern oyster</name>
    <dbReference type="NCBI Taxonomy" id="6565"/>
    <lineage>
        <taxon>Eukaryota</taxon>
        <taxon>Metazoa</taxon>
        <taxon>Spiralia</taxon>
        <taxon>Lophotrochozoa</taxon>
        <taxon>Mollusca</taxon>
        <taxon>Bivalvia</taxon>
        <taxon>Autobranchia</taxon>
        <taxon>Pteriomorphia</taxon>
        <taxon>Ostreida</taxon>
        <taxon>Ostreoidea</taxon>
        <taxon>Ostreidae</taxon>
        <taxon>Crassostrea</taxon>
    </lineage>
</organism>
<dbReference type="CDD" id="cd00086">
    <property type="entry name" value="homeodomain"/>
    <property type="match status" value="2"/>
</dbReference>
<keyword evidence="1" id="KW-0677">Repeat</keyword>
<dbReference type="GO" id="GO:0000981">
    <property type="term" value="F:DNA-binding transcription factor activity, RNA polymerase II-specific"/>
    <property type="evidence" value="ECO:0007669"/>
    <property type="project" value="TreeGrafter"/>
</dbReference>
<gene>
    <name evidence="12" type="primary">LOC111118060</name>
</gene>
<evidence type="ECO:0000313" key="12">
    <source>
        <dbReference type="RefSeq" id="XP_022313062.1"/>
    </source>
</evidence>
<feature type="compositionally biased region" description="Basic and acidic residues" evidence="8">
    <location>
        <begin position="241"/>
        <end position="260"/>
    </location>
</feature>